<feature type="domain" description="GRF-type" evidence="5">
    <location>
        <begin position="244"/>
        <end position="279"/>
    </location>
</feature>
<comment type="caution">
    <text evidence="6">The sequence shown here is derived from an EMBL/GenBank/DDBJ whole genome shotgun (WGS) entry which is preliminary data.</text>
</comment>
<organism evidence="6 7">
    <name type="scientific">Artemisia annua</name>
    <name type="common">Sweet wormwood</name>
    <dbReference type="NCBI Taxonomy" id="35608"/>
    <lineage>
        <taxon>Eukaryota</taxon>
        <taxon>Viridiplantae</taxon>
        <taxon>Streptophyta</taxon>
        <taxon>Embryophyta</taxon>
        <taxon>Tracheophyta</taxon>
        <taxon>Spermatophyta</taxon>
        <taxon>Magnoliopsida</taxon>
        <taxon>eudicotyledons</taxon>
        <taxon>Gunneridae</taxon>
        <taxon>Pentapetalae</taxon>
        <taxon>asterids</taxon>
        <taxon>campanulids</taxon>
        <taxon>Asterales</taxon>
        <taxon>Asteraceae</taxon>
        <taxon>Asteroideae</taxon>
        <taxon>Anthemideae</taxon>
        <taxon>Artemisiinae</taxon>
        <taxon>Artemisia</taxon>
    </lineage>
</organism>
<keyword evidence="2 4" id="KW-0863">Zinc-finger</keyword>
<dbReference type="Proteomes" id="UP000245207">
    <property type="component" value="Unassembled WGS sequence"/>
</dbReference>
<keyword evidence="3" id="KW-0862">Zinc</keyword>
<reference evidence="6 7" key="1">
    <citation type="journal article" date="2018" name="Mol. Plant">
        <title>The genome of Artemisia annua provides insight into the evolution of Asteraceae family and artemisinin biosynthesis.</title>
        <authorList>
            <person name="Shen Q."/>
            <person name="Zhang L."/>
            <person name="Liao Z."/>
            <person name="Wang S."/>
            <person name="Yan T."/>
            <person name="Shi P."/>
            <person name="Liu M."/>
            <person name="Fu X."/>
            <person name="Pan Q."/>
            <person name="Wang Y."/>
            <person name="Lv Z."/>
            <person name="Lu X."/>
            <person name="Zhang F."/>
            <person name="Jiang W."/>
            <person name="Ma Y."/>
            <person name="Chen M."/>
            <person name="Hao X."/>
            <person name="Li L."/>
            <person name="Tang Y."/>
            <person name="Lv G."/>
            <person name="Zhou Y."/>
            <person name="Sun X."/>
            <person name="Brodelius P.E."/>
            <person name="Rose J.K.C."/>
            <person name="Tang K."/>
        </authorList>
    </citation>
    <scope>NUCLEOTIDE SEQUENCE [LARGE SCALE GENOMIC DNA]</scope>
    <source>
        <strain evidence="7">cv. Huhao1</strain>
        <tissue evidence="6">Leaf</tissue>
    </source>
</reference>
<evidence type="ECO:0000256" key="2">
    <source>
        <dbReference type="ARBA" id="ARBA00022771"/>
    </source>
</evidence>
<keyword evidence="1" id="KW-0479">Metal-binding</keyword>
<accession>A0A2U1PFY8</accession>
<dbReference type="PROSITE" id="PS51999">
    <property type="entry name" value="ZF_GRF"/>
    <property type="match status" value="1"/>
</dbReference>
<gene>
    <name evidence="6" type="ORF">CTI12_AA084290</name>
</gene>
<dbReference type="InterPro" id="IPR010666">
    <property type="entry name" value="Znf_GRF"/>
</dbReference>
<dbReference type="OrthoDB" id="430051at2759"/>
<dbReference type="EMBL" id="PKPP01001205">
    <property type="protein sequence ID" value="PWA84665.1"/>
    <property type="molecule type" value="Genomic_DNA"/>
</dbReference>
<evidence type="ECO:0000256" key="4">
    <source>
        <dbReference type="PROSITE-ProRule" id="PRU01343"/>
    </source>
</evidence>
<dbReference type="AlphaFoldDB" id="A0A2U1PFY8"/>
<evidence type="ECO:0000256" key="1">
    <source>
        <dbReference type="ARBA" id="ARBA00022723"/>
    </source>
</evidence>
<evidence type="ECO:0000313" key="6">
    <source>
        <dbReference type="EMBL" id="PWA84665.1"/>
    </source>
</evidence>
<keyword evidence="6" id="KW-0413">Isomerase</keyword>
<evidence type="ECO:0000256" key="3">
    <source>
        <dbReference type="ARBA" id="ARBA00022833"/>
    </source>
</evidence>
<dbReference type="Pfam" id="PF06839">
    <property type="entry name" value="Zn_ribbon_GRF"/>
    <property type="match status" value="1"/>
</dbReference>
<keyword evidence="7" id="KW-1185">Reference proteome</keyword>
<sequence length="279" mass="31115">MELGYYFVYIHVIRHGLTIPVEDVVEFANGMCHKLLKTTSKNSVIGWLTSGNEQRVLECLRKYDVCQESYLVLKKTQVFCFVESSMTLNMIFPPLQNGKFMVSCSAYPLCANTIWLPGSLSEATVTPTVCDRSSPGPIFKILLTFRRLELPPQFNISHLGCVGGCDDTLKELMELSNFGHRNSSNAPGPIFKILLTFRRLELPPQFNISHLGCVGGCDDTLKELMELSNFGHRNSSNAPGPIPCPVCESPCSLTTANTDSNRGRKFYSCKSTERCSFFV</sequence>
<evidence type="ECO:0000313" key="7">
    <source>
        <dbReference type="Proteomes" id="UP000245207"/>
    </source>
</evidence>
<dbReference type="GO" id="GO:0008270">
    <property type="term" value="F:zinc ion binding"/>
    <property type="evidence" value="ECO:0007669"/>
    <property type="project" value="UniProtKB-KW"/>
</dbReference>
<proteinExistence type="predicted"/>
<dbReference type="STRING" id="35608.A0A2U1PFY8"/>
<protein>
    <submittedName>
        <fullName evidence="6">Topoisomerase 3alpha</fullName>
    </submittedName>
</protein>
<dbReference type="GO" id="GO:0016853">
    <property type="term" value="F:isomerase activity"/>
    <property type="evidence" value="ECO:0007669"/>
    <property type="project" value="UniProtKB-KW"/>
</dbReference>
<name>A0A2U1PFY8_ARTAN</name>
<evidence type="ECO:0000259" key="5">
    <source>
        <dbReference type="PROSITE" id="PS51999"/>
    </source>
</evidence>